<name>A0A9J7E5N5_SPOLT</name>
<dbReference type="PROSITE" id="PS00061">
    <property type="entry name" value="ADH_SHORT"/>
    <property type="match status" value="2"/>
</dbReference>
<accession>A0A9J7E5N5</accession>
<evidence type="ECO:0000256" key="2">
    <source>
        <dbReference type="ARBA" id="ARBA00023002"/>
    </source>
</evidence>
<dbReference type="GO" id="GO:0005737">
    <property type="term" value="C:cytoplasm"/>
    <property type="evidence" value="ECO:0007669"/>
    <property type="project" value="TreeGrafter"/>
</dbReference>
<dbReference type="InterPro" id="IPR036291">
    <property type="entry name" value="NAD(P)-bd_dom_sf"/>
</dbReference>
<sequence>MWDVKDKTFVITGGASGLGAGYAKACLEHGAKNVAILDIAEKLGNATTEQLNETYGTNKVIFVKCDVSKEEDIVSAWDAVLAQFKQIDIIINNAGIMVDAPNIWRTASDVNWQGLVSFTLKGVSHMRKDEGGAGGTILNIASTLGITKMPFLPIYCGSKMAVLHFSQCLAMDPFYENTGVRVLTMCLGCTDTPLIDNLETRSWDPKLADDFVTNIANNYIRQKRESAVAALIKMLTTGNPGSIWLTLDDKPARDITSVIDNAYKEFEKVMAESDGRIIAMWDVKDKTFVITGGASGLGADYAKACLGHGAKNVAILDIAENLGNATAEQLNENYGTNKVIFVKCDVSKEEDIVSAWDAVLAQFKQIDVIINNAGIMVDAPNTWRTATTVNWQGLVCFTLKGVSHMRKDEGGAGGTILNVASILGLTKLAYLPIYCGAKMAVVHFSQCLAMKPFYENTGIRVLTMCLGSTDTPLAHNLETKSWDPKLGNEMVVTITNKFICQKRESAVNAFIKMLTDGNPGSTWLSIDDKPARDITSAIDKAFEEFERVMSE</sequence>
<dbReference type="RefSeq" id="XP_022824853.1">
    <property type="nucleotide sequence ID" value="XM_022969085.1"/>
</dbReference>
<dbReference type="OrthoDB" id="417891at2759"/>
<gene>
    <name evidence="4" type="primary">LOC111355301</name>
</gene>
<dbReference type="Gene3D" id="3.40.50.720">
    <property type="entry name" value="NAD(P)-binding Rossmann-like Domain"/>
    <property type="match status" value="2"/>
</dbReference>
<proteinExistence type="inferred from homology"/>
<evidence type="ECO:0000313" key="4">
    <source>
        <dbReference type="RefSeq" id="XP_022824853.1"/>
    </source>
</evidence>
<reference evidence="4" key="1">
    <citation type="submission" date="2025-08" db="UniProtKB">
        <authorList>
            <consortium name="RefSeq"/>
        </authorList>
    </citation>
    <scope>IDENTIFICATION</scope>
    <source>
        <strain evidence="4">Ishihara</strain>
        <tissue evidence="4">Whole body</tissue>
    </source>
</reference>
<dbReference type="InterPro" id="IPR002347">
    <property type="entry name" value="SDR_fam"/>
</dbReference>
<evidence type="ECO:0000313" key="3">
    <source>
        <dbReference type="Proteomes" id="UP000301870"/>
    </source>
</evidence>
<keyword evidence="2" id="KW-0560">Oxidoreductase</keyword>
<dbReference type="Pfam" id="PF00106">
    <property type="entry name" value="adh_short"/>
    <property type="match status" value="2"/>
</dbReference>
<dbReference type="GO" id="GO:0016616">
    <property type="term" value="F:oxidoreductase activity, acting on the CH-OH group of donors, NAD or NADP as acceptor"/>
    <property type="evidence" value="ECO:0007669"/>
    <property type="project" value="TreeGrafter"/>
</dbReference>
<dbReference type="PRINTS" id="PR00081">
    <property type="entry name" value="GDHRDH"/>
</dbReference>
<comment type="similarity">
    <text evidence="1">Belongs to the short-chain dehydrogenases/reductases (SDR) family.</text>
</comment>
<dbReference type="SUPFAM" id="SSF51735">
    <property type="entry name" value="NAD(P)-binding Rossmann-fold domains"/>
    <property type="match status" value="2"/>
</dbReference>
<dbReference type="PANTHER" id="PTHR44229">
    <property type="entry name" value="15-HYDROXYPROSTAGLANDIN DEHYDROGENASE [NAD(+)]"/>
    <property type="match status" value="1"/>
</dbReference>
<dbReference type="PANTHER" id="PTHR44229:SF8">
    <property type="entry name" value="ALCOHOL DEHYDROGENASE-RELATED"/>
    <property type="match status" value="1"/>
</dbReference>
<dbReference type="AlphaFoldDB" id="A0A9J7E5N5"/>
<dbReference type="Proteomes" id="UP000301870">
    <property type="component" value="Chromosome 20"/>
</dbReference>
<dbReference type="PRINTS" id="PR00080">
    <property type="entry name" value="SDRFAMILY"/>
</dbReference>
<dbReference type="GeneID" id="111355301"/>
<protein>
    <submittedName>
        <fullName evidence="4">Uncharacterized protein LOC111355301</fullName>
    </submittedName>
</protein>
<evidence type="ECO:0000256" key="1">
    <source>
        <dbReference type="ARBA" id="ARBA00006484"/>
    </source>
</evidence>
<dbReference type="InterPro" id="IPR020904">
    <property type="entry name" value="Sc_DH/Rdtase_CS"/>
</dbReference>
<dbReference type="FunFam" id="3.40.50.720:FF:000084">
    <property type="entry name" value="Short-chain dehydrogenase reductase"/>
    <property type="match status" value="2"/>
</dbReference>
<organism evidence="3 4">
    <name type="scientific">Spodoptera litura</name>
    <name type="common">Asian cotton leafworm</name>
    <dbReference type="NCBI Taxonomy" id="69820"/>
    <lineage>
        <taxon>Eukaryota</taxon>
        <taxon>Metazoa</taxon>
        <taxon>Ecdysozoa</taxon>
        <taxon>Arthropoda</taxon>
        <taxon>Hexapoda</taxon>
        <taxon>Insecta</taxon>
        <taxon>Pterygota</taxon>
        <taxon>Neoptera</taxon>
        <taxon>Endopterygota</taxon>
        <taxon>Lepidoptera</taxon>
        <taxon>Glossata</taxon>
        <taxon>Ditrysia</taxon>
        <taxon>Noctuoidea</taxon>
        <taxon>Noctuidae</taxon>
        <taxon>Amphipyrinae</taxon>
        <taxon>Spodoptera</taxon>
    </lineage>
</organism>
<keyword evidence="3" id="KW-1185">Reference proteome</keyword>
<dbReference type="KEGG" id="sliu:111355301"/>